<dbReference type="EMBL" id="JBJLSN010000011">
    <property type="protein sequence ID" value="MFL7901569.1"/>
    <property type="molecule type" value="Genomic_DNA"/>
</dbReference>
<dbReference type="Proteomes" id="UP001628281">
    <property type="component" value="Unassembled WGS sequence"/>
</dbReference>
<accession>A0ABW8V4Z1</accession>
<protein>
    <recommendedName>
        <fullName evidence="3">DUF2795 domain-containing protein</fullName>
    </recommendedName>
</protein>
<comment type="caution">
    <text evidence="1">The sequence shown here is derived from an EMBL/GenBank/DDBJ whole genome shotgun (WGS) entry which is preliminary data.</text>
</comment>
<evidence type="ECO:0008006" key="3">
    <source>
        <dbReference type="Google" id="ProtNLM"/>
    </source>
</evidence>
<reference evidence="1 2" key="1">
    <citation type="submission" date="2024-11" db="EMBL/GenBank/DDBJ databases">
        <title>Draft genome sequences of two bacteria associated to sugarcane roots in Colombia.</title>
        <authorList>
            <person name="Pardo-Diaz S."/>
            <person name="Masmela-Mendoza J."/>
            <person name="Delgadillo-Duran P."/>
            <person name="Bautista E.J."/>
            <person name="Rojas-Tapias D.F."/>
        </authorList>
    </citation>
    <scope>NUCLEOTIDE SEQUENCE [LARGE SCALE GENOMIC DNA]</scope>
    <source>
        <strain evidence="1 2">Ap18</strain>
    </source>
</reference>
<organism evidence="1 2">
    <name type="scientific">Azospirillum argentinense</name>
    <dbReference type="NCBI Taxonomy" id="2970906"/>
    <lineage>
        <taxon>Bacteria</taxon>
        <taxon>Pseudomonadati</taxon>
        <taxon>Pseudomonadota</taxon>
        <taxon>Alphaproteobacteria</taxon>
        <taxon>Rhodospirillales</taxon>
        <taxon>Azospirillaceae</taxon>
        <taxon>Azospirillum</taxon>
    </lineage>
</organism>
<evidence type="ECO:0000313" key="1">
    <source>
        <dbReference type="EMBL" id="MFL7901569.1"/>
    </source>
</evidence>
<gene>
    <name evidence="1" type="ORF">ACJ41P_10580</name>
</gene>
<dbReference type="RefSeq" id="WP_407824032.1">
    <property type="nucleotide sequence ID" value="NZ_JBJLSN010000011.1"/>
</dbReference>
<evidence type="ECO:0000313" key="2">
    <source>
        <dbReference type="Proteomes" id="UP001628281"/>
    </source>
</evidence>
<sequence length="94" mass="9896">MHKILKGFPYSPDGVRVVPLAEGDEAEIRAELVDGLAADGFIGPTGATVASAFDPATADVPALRAFLSERGVKPHHKTGEDKLREMAAAELAKE</sequence>
<name>A0ABW8V4Z1_9PROT</name>
<proteinExistence type="predicted"/>
<keyword evidence="2" id="KW-1185">Reference proteome</keyword>